<dbReference type="RefSeq" id="WP_369666483.1">
    <property type="nucleotide sequence ID" value="NZ_JBDKXB010000006.1"/>
</dbReference>
<keyword evidence="1" id="KW-0812">Transmembrane</keyword>
<feature type="transmembrane region" description="Helical" evidence="1">
    <location>
        <begin position="232"/>
        <end position="255"/>
    </location>
</feature>
<name>A0ABV4BC63_9GAMM</name>
<keyword evidence="3" id="KW-1185">Reference proteome</keyword>
<reference evidence="2 3" key="1">
    <citation type="submission" date="2024-05" db="EMBL/GenBank/DDBJ databases">
        <title>Genome Sequence and Characterization of the New Strain Purple Sulfur Bacterium of Genus Thioalkalicoccus.</title>
        <authorList>
            <person name="Bryantseva I.A."/>
            <person name="Kyndt J.A."/>
            <person name="Imhoff J.F."/>
        </authorList>
    </citation>
    <scope>NUCLEOTIDE SEQUENCE [LARGE SCALE GENOMIC DNA]</scope>
    <source>
        <strain evidence="2 3">Um2</strain>
    </source>
</reference>
<feature type="transmembrane region" description="Helical" evidence="1">
    <location>
        <begin position="56"/>
        <end position="74"/>
    </location>
</feature>
<feature type="transmembrane region" description="Helical" evidence="1">
    <location>
        <begin position="169"/>
        <end position="187"/>
    </location>
</feature>
<evidence type="ECO:0008006" key="4">
    <source>
        <dbReference type="Google" id="ProtNLM"/>
    </source>
</evidence>
<dbReference type="EMBL" id="JBDKXB010000006">
    <property type="protein sequence ID" value="MEY6432093.1"/>
    <property type="molecule type" value="Genomic_DNA"/>
</dbReference>
<accession>A0ABV4BC63</accession>
<feature type="transmembrane region" description="Helical" evidence="1">
    <location>
        <begin position="267"/>
        <end position="292"/>
    </location>
</feature>
<sequence length="306" mass="32198">MQVLARFAMRGRSQAALVAATTAVLSVLPVIGLLAALISAGVIALATLRHGPSEGLLVAGLAGLGGGVLAWLALGSPLPAIGFLLIFWFPVWLLAVALGWSRSLSVTVQAAAGLAVLGLVLVYAIAGGVRDPWIEILEPLRLALVEAAVLGEADSVAAIERVAAWMPGLLTATVYLMVVSSLLIGRWWQALLYNPGGFGAEFRALRIHPLLGVVTVAVYLLVVFLGEAHWAIALLLILGPLLVLQGLAVVHALAYARQTHVGWLAGLYVLFVLGFPLPQMIVAGLGLADIWVDLRSRFSGRDDERP</sequence>
<comment type="caution">
    <text evidence="2">The sequence shown here is derived from an EMBL/GenBank/DDBJ whole genome shotgun (WGS) entry which is preliminary data.</text>
</comment>
<keyword evidence="1" id="KW-0472">Membrane</keyword>
<feature type="transmembrane region" description="Helical" evidence="1">
    <location>
        <begin position="207"/>
        <end position="225"/>
    </location>
</feature>
<evidence type="ECO:0000313" key="3">
    <source>
        <dbReference type="Proteomes" id="UP001564408"/>
    </source>
</evidence>
<organism evidence="2 3">
    <name type="scientific">Thioalkalicoccus limnaeus</name>
    <dbReference type="NCBI Taxonomy" id="120681"/>
    <lineage>
        <taxon>Bacteria</taxon>
        <taxon>Pseudomonadati</taxon>
        <taxon>Pseudomonadota</taxon>
        <taxon>Gammaproteobacteria</taxon>
        <taxon>Chromatiales</taxon>
        <taxon>Chromatiaceae</taxon>
        <taxon>Thioalkalicoccus</taxon>
    </lineage>
</organism>
<feature type="transmembrane region" description="Helical" evidence="1">
    <location>
        <begin position="81"/>
        <end position="100"/>
    </location>
</feature>
<proteinExistence type="predicted"/>
<dbReference type="Proteomes" id="UP001564408">
    <property type="component" value="Unassembled WGS sequence"/>
</dbReference>
<feature type="transmembrane region" description="Helical" evidence="1">
    <location>
        <begin position="106"/>
        <end position="126"/>
    </location>
</feature>
<protein>
    <recommendedName>
        <fullName evidence="4">DUF2232 domain-containing protein</fullName>
    </recommendedName>
</protein>
<gene>
    <name evidence="2" type="ORF">ABC977_06670</name>
</gene>
<evidence type="ECO:0000256" key="1">
    <source>
        <dbReference type="SAM" id="Phobius"/>
    </source>
</evidence>
<keyword evidence="1" id="KW-1133">Transmembrane helix</keyword>
<evidence type="ECO:0000313" key="2">
    <source>
        <dbReference type="EMBL" id="MEY6432093.1"/>
    </source>
</evidence>